<dbReference type="EMBL" id="SNSC02000011">
    <property type="protein sequence ID" value="TID20222.1"/>
    <property type="molecule type" value="Genomic_DNA"/>
</dbReference>
<reference evidence="1 2" key="1">
    <citation type="submission" date="2019-04" db="EMBL/GenBank/DDBJ databases">
        <title>High contiguity whole genome sequence and gene annotation resource for two Venturia nashicola isolates.</title>
        <authorList>
            <person name="Prokchorchik M."/>
            <person name="Won K."/>
            <person name="Lee Y."/>
            <person name="Choi E.D."/>
            <person name="Segonzac C."/>
            <person name="Sohn K.H."/>
        </authorList>
    </citation>
    <scope>NUCLEOTIDE SEQUENCE [LARGE SCALE GENOMIC DNA]</scope>
    <source>
        <strain evidence="1 2">PRI2</strain>
    </source>
</reference>
<evidence type="ECO:0000313" key="2">
    <source>
        <dbReference type="Proteomes" id="UP000298493"/>
    </source>
</evidence>
<dbReference type="PANTHER" id="PTHR38797:SF4">
    <property type="entry name" value="NUCLEAR PORE COMPLEX PROTEIN NUP85"/>
    <property type="match status" value="1"/>
</dbReference>
<dbReference type="InterPro" id="IPR053204">
    <property type="entry name" value="Oxopyrrolidines_Biosynth-assoc"/>
</dbReference>
<dbReference type="OrthoDB" id="3350591at2759"/>
<name>A0A4Z1NZG6_9PEZI</name>
<proteinExistence type="predicted"/>
<sequence length="271" mass="30251">MSSAESRADFSDILTLYLSGQTTLDRTIANLVADVETLYTQPLPIKDGAVSAEDLLWSLWKSILEASKKVDFFKQKNEKSALVTLMVGLKRRSTPAVPEDIYERVKDQIPWSLGELWGGLAIWGWQVREMWDVFDLVGVVDGADGLFGRVRTTLWEWVGFNAFLAGLSGDGVVDHCFLGQSLIGLTLECDGLPRNVSAAVGGSSVWLILVGEKWGQEGWEVDGLMKFKVDRARMRRWEERLVQIMGEGLNLEDGVEELATQAIEMLQLVLR</sequence>
<dbReference type="InterPro" id="IPR022085">
    <property type="entry name" value="OpdG"/>
</dbReference>
<dbReference type="Pfam" id="PF12311">
    <property type="entry name" value="DUF3632"/>
    <property type="match status" value="1"/>
</dbReference>
<dbReference type="PANTHER" id="PTHR38797">
    <property type="entry name" value="NUCLEAR PORE COMPLEX PROTEIN NUP85-RELATED"/>
    <property type="match status" value="1"/>
</dbReference>
<gene>
    <name evidence="1" type="ORF">E6O75_ATG07682</name>
</gene>
<protein>
    <submittedName>
        <fullName evidence="1">Uncharacterized protein</fullName>
    </submittedName>
</protein>
<dbReference type="STRING" id="86259.A0A4Z1NZG6"/>
<dbReference type="AlphaFoldDB" id="A0A4Z1NZG6"/>
<organism evidence="1 2">
    <name type="scientific">Venturia nashicola</name>
    <dbReference type="NCBI Taxonomy" id="86259"/>
    <lineage>
        <taxon>Eukaryota</taxon>
        <taxon>Fungi</taxon>
        <taxon>Dikarya</taxon>
        <taxon>Ascomycota</taxon>
        <taxon>Pezizomycotina</taxon>
        <taxon>Dothideomycetes</taxon>
        <taxon>Pleosporomycetidae</taxon>
        <taxon>Venturiales</taxon>
        <taxon>Venturiaceae</taxon>
        <taxon>Venturia</taxon>
    </lineage>
</organism>
<accession>A0A4Z1NZG6</accession>
<keyword evidence="2" id="KW-1185">Reference proteome</keyword>
<evidence type="ECO:0000313" key="1">
    <source>
        <dbReference type="EMBL" id="TID20222.1"/>
    </source>
</evidence>
<comment type="caution">
    <text evidence="1">The sequence shown here is derived from an EMBL/GenBank/DDBJ whole genome shotgun (WGS) entry which is preliminary data.</text>
</comment>
<dbReference type="Proteomes" id="UP000298493">
    <property type="component" value="Unassembled WGS sequence"/>
</dbReference>